<dbReference type="RefSeq" id="WP_344951346.1">
    <property type="nucleotide sequence ID" value="NZ_BAAAZG010000034.1"/>
</dbReference>
<keyword evidence="4" id="KW-1185">Reference proteome</keyword>
<feature type="signal peptide" evidence="2">
    <location>
        <begin position="1"/>
        <end position="21"/>
    </location>
</feature>
<protein>
    <recommendedName>
        <fullName evidence="5">Lipoprotein</fullName>
    </recommendedName>
</protein>
<reference evidence="4" key="1">
    <citation type="journal article" date="2019" name="Int. J. Syst. Evol. Microbiol.">
        <title>The Global Catalogue of Microorganisms (GCM) 10K type strain sequencing project: providing services to taxonomists for standard genome sequencing and annotation.</title>
        <authorList>
            <consortium name="The Broad Institute Genomics Platform"/>
            <consortium name="The Broad Institute Genome Sequencing Center for Infectious Disease"/>
            <person name="Wu L."/>
            <person name="Ma J."/>
        </authorList>
    </citation>
    <scope>NUCLEOTIDE SEQUENCE [LARGE SCALE GENOMIC DNA]</scope>
    <source>
        <strain evidence="4">JCM 16702</strain>
    </source>
</reference>
<name>A0ABP7W7D1_9ACTN</name>
<accession>A0ABP7W7D1</accession>
<sequence>MSRLTAFAAGVIGTLVTLTLAACGDDSGGGDGRASATPSAASSTASAAAPSPSAARPGGGTRIGGPKTGVTLTLPSGWRQVDPTKDSSPVVRTSFGFDDEMGELVRQLTTQQIEQGVVFAIDGSAASGFAPHLSAGCDRGGAVGASLEQLKAKQKALEPTSRITDVTVGGKPAFRAAYDSTKKSGPVSGLTVRVPLSADRFCYVDIESRQGAMPPEADRIAASLTLA</sequence>
<evidence type="ECO:0000313" key="3">
    <source>
        <dbReference type="EMBL" id="GAA4082540.1"/>
    </source>
</evidence>
<feature type="chain" id="PRO_5046414844" description="Lipoprotein" evidence="2">
    <location>
        <begin position="22"/>
        <end position="227"/>
    </location>
</feature>
<dbReference type="EMBL" id="BAAAZG010000034">
    <property type="protein sequence ID" value="GAA4082540.1"/>
    <property type="molecule type" value="Genomic_DNA"/>
</dbReference>
<evidence type="ECO:0000313" key="4">
    <source>
        <dbReference type="Proteomes" id="UP001500683"/>
    </source>
</evidence>
<evidence type="ECO:0000256" key="1">
    <source>
        <dbReference type="SAM" id="MobiDB-lite"/>
    </source>
</evidence>
<dbReference type="Proteomes" id="UP001500683">
    <property type="component" value="Unassembled WGS sequence"/>
</dbReference>
<evidence type="ECO:0008006" key="5">
    <source>
        <dbReference type="Google" id="ProtNLM"/>
    </source>
</evidence>
<keyword evidence="2" id="KW-0732">Signal</keyword>
<feature type="compositionally biased region" description="Gly residues" evidence="1">
    <location>
        <begin position="57"/>
        <end position="67"/>
    </location>
</feature>
<comment type="caution">
    <text evidence="3">The sequence shown here is derived from an EMBL/GenBank/DDBJ whole genome shotgun (WGS) entry which is preliminary data.</text>
</comment>
<dbReference type="PROSITE" id="PS51257">
    <property type="entry name" value="PROKAR_LIPOPROTEIN"/>
    <property type="match status" value="1"/>
</dbReference>
<evidence type="ECO:0000256" key="2">
    <source>
        <dbReference type="SAM" id="SignalP"/>
    </source>
</evidence>
<feature type="compositionally biased region" description="Low complexity" evidence="1">
    <location>
        <begin position="34"/>
        <end position="56"/>
    </location>
</feature>
<proteinExistence type="predicted"/>
<organism evidence="3 4">
    <name type="scientific">Actinomadura miaoliensis</name>
    <dbReference type="NCBI Taxonomy" id="430685"/>
    <lineage>
        <taxon>Bacteria</taxon>
        <taxon>Bacillati</taxon>
        <taxon>Actinomycetota</taxon>
        <taxon>Actinomycetes</taxon>
        <taxon>Streptosporangiales</taxon>
        <taxon>Thermomonosporaceae</taxon>
        <taxon>Actinomadura</taxon>
    </lineage>
</organism>
<feature type="region of interest" description="Disordered" evidence="1">
    <location>
        <begin position="26"/>
        <end position="68"/>
    </location>
</feature>
<gene>
    <name evidence="3" type="ORF">GCM10022214_47120</name>
</gene>